<evidence type="ECO:0000313" key="11">
    <source>
        <dbReference type="Proteomes" id="UP000552644"/>
    </source>
</evidence>
<keyword evidence="6 8" id="KW-1133">Transmembrane helix</keyword>
<feature type="transmembrane region" description="Helical" evidence="8">
    <location>
        <begin position="161"/>
        <end position="178"/>
    </location>
</feature>
<dbReference type="SUPFAM" id="SSF103473">
    <property type="entry name" value="MFS general substrate transporter"/>
    <property type="match status" value="1"/>
</dbReference>
<comment type="subcellular location">
    <subcellularLocation>
        <location evidence="1">Cell membrane</location>
        <topology evidence="1">Multi-pass membrane protein</topology>
    </subcellularLocation>
</comment>
<keyword evidence="3" id="KW-0813">Transport</keyword>
<dbReference type="GO" id="GO:0005886">
    <property type="term" value="C:plasma membrane"/>
    <property type="evidence" value="ECO:0007669"/>
    <property type="project" value="UniProtKB-SubCell"/>
</dbReference>
<dbReference type="RefSeq" id="WP_184725120.1">
    <property type="nucleotide sequence ID" value="NZ_JACHJP010000015.1"/>
</dbReference>
<protein>
    <submittedName>
        <fullName evidence="10">DHA2 family methylenomycin A resistance protein-like MFS transporter</fullName>
    </submittedName>
</protein>
<feature type="transmembrane region" description="Helical" evidence="8">
    <location>
        <begin position="261"/>
        <end position="283"/>
    </location>
</feature>
<feature type="transmembrane region" description="Helical" evidence="8">
    <location>
        <begin position="132"/>
        <end position="155"/>
    </location>
</feature>
<keyword evidence="5 8" id="KW-0812">Transmembrane</keyword>
<feature type="transmembrane region" description="Helical" evidence="8">
    <location>
        <begin position="323"/>
        <end position="342"/>
    </location>
</feature>
<dbReference type="Gene3D" id="1.20.1720.10">
    <property type="entry name" value="Multidrug resistance protein D"/>
    <property type="match status" value="1"/>
</dbReference>
<keyword evidence="11" id="KW-1185">Reference proteome</keyword>
<dbReference type="CDD" id="cd17321">
    <property type="entry name" value="MFS_MMR_MDR_like"/>
    <property type="match status" value="1"/>
</dbReference>
<evidence type="ECO:0000313" key="10">
    <source>
        <dbReference type="EMBL" id="MBB4920623.1"/>
    </source>
</evidence>
<dbReference type="InterPro" id="IPR004638">
    <property type="entry name" value="EmrB-like"/>
</dbReference>
<dbReference type="EMBL" id="JACHJP010000015">
    <property type="protein sequence ID" value="MBB4920623.1"/>
    <property type="molecule type" value="Genomic_DNA"/>
</dbReference>
<feature type="transmembrane region" description="Helical" evidence="8">
    <location>
        <begin position="71"/>
        <end position="92"/>
    </location>
</feature>
<dbReference type="AlphaFoldDB" id="A0A7W7VSC6"/>
<dbReference type="InterPro" id="IPR036259">
    <property type="entry name" value="MFS_trans_sf"/>
</dbReference>
<name>A0A7W7VSC6_9ACTN</name>
<evidence type="ECO:0000256" key="1">
    <source>
        <dbReference type="ARBA" id="ARBA00004651"/>
    </source>
</evidence>
<evidence type="ECO:0000256" key="8">
    <source>
        <dbReference type="SAM" id="Phobius"/>
    </source>
</evidence>
<accession>A0A7W7VSC6</accession>
<evidence type="ECO:0000256" key="5">
    <source>
        <dbReference type="ARBA" id="ARBA00022692"/>
    </source>
</evidence>
<dbReference type="NCBIfam" id="TIGR00711">
    <property type="entry name" value="efflux_EmrB"/>
    <property type="match status" value="1"/>
</dbReference>
<feature type="transmembrane region" description="Helical" evidence="8">
    <location>
        <begin position="289"/>
        <end position="311"/>
    </location>
</feature>
<dbReference type="PROSITE" id="PS50850">
    <property type="entry name" value="MFS"/>
    <property type="match status" value="1"/>
</dbReference>
<evidence type="ECO:0000256" key="7">
    <source>
        <dbReference type="ARBA" id="ARBA00023136"/>
    </source>
</evidence>
<evidence type="ECO:0000256" key="3">
    <source>
        <dbReference type="ARBA" id="ARBA00022448"/>
    </source>
</evidence>
<dbReference type="InterPro" id="IPR011701">
    <property type="entry name" value="MFS"/>
</dbReference>
<organism evidence="10 11">
    <name type="scientific">Streptosporangium saharense</name>
    <dbReference type="NCBI Taxonomy" id="1706840"/>
    <lineage>
        <taxon>Bacteria</taxon>
        <taxon>Bacillati</taxon>
        <taxon>Actinomycetota</taxon>
        <taxon>Actinomycetes</taxon>
        <taxon>Streptosporangiales</taxon>
        <taxon>Streptosporangiaceae</taxon>
        <taxon>Streptosporangium</taxon>
    </lineage>
</organism>
<feature type="domain" description="Major facilitator superfamily (MFS) profile" evidence="9">
    <location>
        <begin position="6"/>
        <end position="436"/>
    </location>
</feature>
<dbReference type="Proteomes" id="UP000552644">
    <property type="component" value="Unassembled WGS sequence"/>
</dbReference>
<keyword evidence="7 8" id="KW-0472">Membrane</keyword>
<feature type="transmembrane region" description="Helical" evidence="8">
    <location>
        <begin position="98"/>
        <end position="120"/>
    </location>
</feature>
<reference evidence="10 11" key="1">
    <citation type="submission" date="2020-08" db="EMBL/GenBank/DDBJ databases">
        <title>Genomic Encyclopedia of Type Strains, Phase III (KMG-III): the genomes of soil and plant-associated and newly described type strains.</title>
        <authorList>
            <person name="Whitman W."/>
        </authorList>
    </citation>
    <scope>NUCLEOTIDE SEQUENCE [LARGE SCALE GENOMIC DNA]</scope>
    <source>
        <strain evidence="10 11">CECT 8840</strain>
    </source>
</reference>
<proteinExistence type="inferred from homology"/>
<dbReference type="GO" id="GO:0022857">
    <property type="term" value="F:transmembrane transporter activity"/>
    <property type="evidence" value="ECO:0007669"/>
    <property type="project" value="InterPro"/>
</dbReference>
<sequence>MSLPKPLVALSLGYFLVMLDVTVVNVAVPAIGESVHTDASALAWVVDGYSTVFAGLLLLGGGLGDRLGHRGVLLTGLGVFTVASLGCGFATAPLPLVAARMLQGVGGALLVPTSLALLAAAHPSRTARARAIGVWGGVAGVAFAAGPLVGGLLVAGLSWRAAFWINVPVALMAGWLTLRHVPATHTVRCGLDPVGQVLGVVGLTALAATLNEAGTRGWTSPPVLTALGVGVVALGLFVLVERRPGALLPPSLFRSPGFSQAAAIGVLLNLGYYGMLYLATLYFQNERGYGALGTGIALVPTVCTAVFAAPLSGRLTARYGPRLPMAGALLLGAAGFLGWLLAGPGTPYWQLLPALVITGLATPATVPAATAAIVQAVPDDSAGVASAVFNVARQIGNAVGVALFSTVPGLHPAALIASGAFLTGALLALTSATTTSPRALIA</sequence>
<evidence type="ECO:0000259" key="9">
    <source>
        <dbReference type="PROSITE" id="PS50850"/>
    </source>
</evidence>
<dbReference type="InterPro" id="IPR020846">
    <property type="entry name" value="MFS_dom"/>
</dbReference>
<dbReference type="PANTHER" id="PTHR42718:SF9">
    <property type="entry name" value="MAJOR FACILITATOR SUPERFAMILY MULTIDRUG TRANSPORTER MFSC"/>
    <property type="match status" value="1"/>
</dbReference>
<evidence type="ECO:0000256" key="6">
    <source>
        <dbReference type="ARBA" id="ARBA00022989"/>
    </source>
</evidence>
<feature type="transmembrane region" description="Helical" evidence="8">
    <location>
        <begin position="222"/>
        <end position="240"/>
    </location>
</feature>
<comment type="caution">
    <text evidence="10">The sequence shown here is derived from an EMBL/GenBank/DDBJ whole genome shotgun (WGS) entry which is preliminary data.</text>
</comment>
<dbReference type="Pfam" id="PF07690">
    <property type="entry name" value="MFS_1"/>
    <property type="match status" value="1"/>
</dbReference>
<feature type="transmembrane region" description="Helical" evidence="8">
    <location>
        <begin position="410"/>
        <end position="429"/>
    </location>
</feature>
<dbReference type="Gene3D" id="1.20.1250.20">
    <property type="entry name" value="MFS general substrate transporter like domains"/>
    <property type="match status" value="1"/>
</dbReference>
<dbReference type="PANTHER" id="PTHR42718">
    <property type="entry name" value="MAJOR FACILITATOR SUPERFAMILY MULTIDRUG TRANSPORTER MFSC"/>
    <property type="match status" value="1"/>
</dbReference>
<comment type="similarity">
    <text evidence="2">Belongs to the major facilitator superfamily. EmrB family.</text>
</comment>
<feature type="transmembrane region" description="Helical" evidence="8">
    <location>
        <begin position="40"/>
        <end position="59"/>
    </location>
</feature>
<gene>
    <name evidence="10" type="ORF">FHS44_007774</name>
</gene>
<feature type="transmembrane region" description="Helical" evidence="8">
    <location>
        <begin position="7"/>
        <end position="28"/>
    </location>
</feature>
<keyword evidence="4" id="KW-1003">Cell membrane</keyword>
<evidence type="ECO:0000256" key="2">
    <source>
        <dbReference type="ARBA" id="ARBA00008537"/>
    </source>
</evidence>
<evidence type="ECO:0000256" key="4">
    <source>
        <dbReference type="ARBA" id="ARBA00022475"/>
    </source>
</evidence>